<dbReference type="EMBL" id="AVPJ01000001">
    <property type="protein sequence ID" value="KGN34752.1"/>
    <property type="molecule type" value="Genomic_DNA"/>
</dbReference>
<dbReference type="PANTHER" id="PTHR36221">
    <property type="entry name" value="DUF742 DOMAIN-CONTAINING PROTEIN"/>
    <property type="match status" value="1"/>
</dbReference>
<accession>A0A0A0JFB0</accession>
<evidence type="ECO:0000313" key="2">
    <source>
        <dbReference type="Proteomes" id="UP000030002"/>
    </source>
</evidence>
<dbReference type="Pfam" id="PF05331">
    <property type="entry name" value="DUF742"/>
    <property type="match status" value="1"/>
</dbReference>
<sequence>MVRPYALTSGRTRSSVDLPVEAIIEQTDSGRERDWNGQSQLGTIVAACASRTSVAEISAAAKLPLGVVRVLLGDLVEQGHVRIAATTLTDASSRDVRQDLIERTLRGLRAI</sequence>
<organism evidence="1 2">
    <name type="scientific">Knoellia sinensis KCTC 19936</name>
    <dbReference type="NCBI Taxonomy" id="1385520"/>
    <lineage>
        <taxon>Bacteria</taxon>
        <taxon>Bacillati</taxon>
        <taxon>Actinomycetota</taxon>
        <taxon>Actinomycetes</taxon>
        <taxon>Micrococcales</taxon>
        <taxon>Intrasporangiaceae</taxon>
        <taxon>Knoellia</taxon>
    </lineage>
</organism>
<reference evidence="1 2" key="1">
    <citation type="submission" date="2013-08" db="EMBL/GenBank/DDBJ databases">
        <title>The genome sequence of Knoellia sinensis.</title>
        <authorList>
            <person name="Zhu W."/>
            <person name="Wang G."/>
        </authorList>
    </citation>
    <scope>NUCLEOTIDE SEQUENCE [LARGE SCALE GENOMIC DNA]</scope>
    <source>
        <strain evidence="1 2">KCTC 19936</strain>
    </source>
</reference>
<protein>
    <recommendedName>
        <fullName evidence="3">DUF742 domain-containing protein</fullName>
    </recommendedName>
</protein>
<evidence type="ECO:0000313" key="1">
    <source>
        <dbReference type="EMBL" id="KGN34752.1"/>
    </source>
</evidence>
<dbReference type="AlphaFoldDB" id="A0A0A0JFB0"/>
<dbReference type="InterPro" id="IPR007995">
    <property type="entry name" value="DUF742"/>
</dbReference>
<dbReference type="PANTHER" id="PTHR36221:SF1">
    <property type="entry name" value="DUF742 DOMAIN-CONTAINING PROTEIN"/>
    <property type="match status" value="1"/>
</dbReference>
<name>A0A0A0JFB0_9MICO</name>
<proteinExistence type="predicted"/>
<keyword evidence="2" id="KW-1185">Reference proteome</keyword>
<dbReference type="eggNOG" id="COG1846">
    <property type="taxonomic scope" value="Bacteria"/>
</dbReference>
<comment type="caution">
    <text evidence="1">The sequence shown here is derived from an EMBL/GenBank/DDBJ whole genome shotgun (WGS) entry which is preliminary data.</text>
</comment>
<evidence type="ECO:0008006" key="3">
    <source>
        <dbReference type="Google" id="ProtNLM"/>
    </source>
</evidence>
<gene>
    <name evidence="1" type="ORF">N802_01465</name>
</gene>
<dbReference type="STRING" id="1385520.N802_01465"/>
<dbReference type="Proteomes" id="UP000030002">
    <property type="component" value="Unassembled WGS sequence"/>
</dbReference>